<reference evidence="2" key="1">
    <citation type="submission" date="2022-11" db="UniProtKB">
        <authorList>
            <consortium name="WormBaseParasite"/>
        </authorList>
    </citation>
    <scope>IDENTIFICATION</scope>
</reference>
<organism evidence="1 2">
    <name type="scientific">Acrobeloides nanus</name>
    <dbReference type="NCBI Taxonomy" id="290746"/>
    <lineage>
        <taxon>Eukaryota</taxon>
        <taxon>Metazoa</taxon>
        <taxon>Ecdysozoa</taxon>
        <taxon>Nematoda</taxon>
        <taxon>Chromadorea</taxon>
        <taxon>Rhabditida</taxon>
        <taxon>Tylenchina</taxon>
        <taxon>Cephalobomorpha</taxon>
        <taxon>Cephaloboidea</taxon>
        <taxon>Cephalobidae</taxon>
        <taxon>Acrobeloides</taxon>
    </lineage>
</organism>
<protein>
    <submittedName>
        <fullName evidence="2">Uncharacterized protein</fullName>
    </submittedName>
</protein>
<dbReference type="WBParaSite" id="ACRNAN_scaffold16381.g14139.t1">
    <property type="protein sequence ID" value="ACRNAN_scaffold16381.g14139.t1"/>
    <property type="gene ID" value="ACRNAN_scaffold16381.g14139"/>
</dbReference>
<evidence type="ECO:0000313" key="1">
    <source>
        <dbReference type="Proteomes" id="UP000887540"/>
    </source>
</evidence>
<accession>A0A914D189</accession>
<dbReference type="Proteomes" id="UP000887540">
    <property type="component" value="Unplaced"/>
</dbReference>
<dbReference type="AlphaFoldDB" id="A0A914D189"/>
<name>A0A914D189_9BILA</name>
<proteinExistence type="predicted"/>
<evidence type="ECO:0000313" key="2">
    <source>
        <dbReference type="WBParaSite" id="ACRNAN_scaffold16381.g14139.t1"/>
    </source>
</evidence>
<sequence>MLSLITLSCDNGITWGDNVTTWSDKFITPCDIDITSYLSIFFLVTNFSTPGEPMRVVGFFENSTWGAAHV</sequence>
<keyword evidence="1" id="KW-1185">Reference proteome</keyword>